<dbReference type="SUPFAM" id="SSF118310">
    <property type="entry name" value="AN1-like Zinc finger"/>
    <property type="match status" value="1"/>
</dbReference>
<dbReference type="PANTHER" id="PTHR10634:SF104">
    <property type="entry name" value="ZINC FINGER A20 AND AN1 DOMAIN-CONTAINING STRESS-ASSOCIATED PROTEIN 2"/>
    <property type="match status" value="1"/>
</dbReference>
<organism evidence="10 11">
    <name type="scientific">Musa balbisiana</name>
    <name type="common">Banana</name>
    <dbReference type="NCBI Taxonomy" id="52838"/>
    <lineage>
        <taxon>Eukaryota</taxon>
        <taxon>Viridiplantae</taxon>
        <taxon>Streptophyta</taxon>
        <taxon>Embryophyta</taxon>
        <taxon>Tracheophyta</taxon>
        <taxon>Spermatophyta</taxon>
        <taxon>Magnoliopsida</taxon>
        <taxon>Liliopsida</taxon>
        <taxon>Zingiberales</taxon>
        <taxon>Musaceae</taxon>
        <taxon>Musa</taxon>
    </lineage>
</organism>
<feature type="domain" description="AN1-type" evidence="9">
    <location>
        <begin position="206"/>
        <end position="252"/>
    </location>
</feature>
<dbReference type="EMBL" id="PYDT01000006">
    <property type="protein sequence ID" value="THU58155.1"/>
    <property type="molecule type" value="Genomic_DNA"/>
</dbReference>
<gene>
    <name evidence="10" type="ORF">C4D60_Mb03t11190</name>
</gene>
<dbReference type="AlphaFoldDB" id="A0A4S8J9H3"/>
<keyword evidence="7" id="KW-0732">Signal</keyword>
<comment type="function">
    <text evidence="1">May be involved in environmental stress response.</text>
</comment>
<dbReference type="SMART" id="SM00259">
    <property type="entry name" value="ZnF_A20"/>
    <property type="match status" value="1"/>
</dbReference>
<evidence type="ECO:0000256" key="5">
    <source>
        <dbReference type="ARBA" id="ARBA00023016"/>
    </source>
</evidence>
<keyword evidence="5" id="KW-0346">Stress response</keyword>
<dbReference type="InterPro" id="IPR000058">
    <property type="entry name" value="Znf_AN1"/>
</dbReference>
<dbReference type="STRING" id="52838.A0A4S8J9H3"/>
<dbReference type="InterPro" id="IPR002653">
    <property type="entry name" value="Znf_A20"/>
</dbReference>
<keyword evidence="3 6" id="KW-0863">Zinc-finger</keyword>
<accession>A0A4S8J9H3</accession>
<evidence type="ECO:0000259" key="9">
    <source>
        <dbReference type="PROSITE" id="PS51039"/>
    </source>
</evidence>
<evidence type="ECO:0000256" key="7">
    <source>
        <dbReference type="SAM" id="SignalP"/>
    </source>
</evidence>
<dbReference type="Gene3D" id="1.20.5.4770">
    <property type="match status" value="1"/>
</dbReference>
<dbReference type="Proteomes" id="UP000317650">
    <property type="component" value="Chromosome 3"/>
</dbReference>
<comment type="caution">
    <text evidence="10">The sequence shown here is derived from an EMBL/GenBank/DDBJ whole genome shotgun (WGS) entry which is preliminary data.</text>
</comment>
<feature type="chain" id="PRO_5020321611" description="AN1-type domain-containing protein" evidence="7">
    <location>
        <begin position="23"/>
        <end position="271"/>
    </location>
</feature>
<evidence type="ECO:0000256" key="3">
    <source>
        <dbReference type="ARBA" id="ARBA00022771"/>
    </source>
</evidence>
<dbReference type="GO" id="GO:0008270">
    <property type="term" value="F:zinc ion binding"/>
    <property type="evidence" value="ECO:0007669"/>
    <property type="project" value="UniProtKB-KW"/>
</dbReference>
<evidence type="ECO:0000256" key="6">
    <source>
        <dbReference type="PROSITE-ProRule" id="PRU00449"/>
    </source>
</evidence>
<dbReference type="Pfam" id="PF01428">
    <property type="entry name" value="zf-AN1"/>
    <property type="match status" value="1"/>
</dbReference>
<sequence length="271" mass="27662">METKTLACVALVAAASATAALAHEGHHHGAPEAAPPPPTGGALPPVPALAALVGAQTGRVAFPLVAIAVLYGFRGSPPLEIAASLMGGSAKTGEFAMEHDETGCQAREGPILCINNCGFFGSAATMNLCSKCHKDMILKQEQAKMAASSIDSLVNGNGNGSGSGSGKEPVVSGNAVVAVGSMEPKVISAESSDALASNEAGEAKAKEGPNRCGTCRKRVGLTGFSCRCGNLFCAVHRYSDKHDCQFDYRKAAQDAIAKANPVIKAEKLDKI</sequence>
<evidence type="ECO:0000256" key="2">
    <source>
        <dbReference type="ARBA" id="ARBA00022723"/>
    </source>
</evidence>
<evidence type="ECO:0000313" key="10">
    <source>
        <dbReference type="EMBL" id="THU58155.1"/>
    </source>
</evidence>
<dbReference type="Gene3D" id="4.10.1110.10">
    <property type="entry name" value="AN1-like Zinc finger"/>
    <property type="match status" value="1"/>
</dbReference>
<dbReference type="SMART" id="SM00154">
    <property type="entry name" value="ZnF_AN1"/>
    <property type="match status" value="1"/>
</dbReference>
<dbReference type="InterPro" id="IPR035896">
    <property type="entry name" value="AN1-like_Znf"/>
</dbReference>
<protein>
    <recommendedName>
        <fullName evidence="12">AN1-type domain-containing protein</fullName>
    </recommendedName>
</protein>
<dbReference type="PROSITE" id="PS51039">
    <property type="entry name" value="ZF_AN1"/>
    <property type="match status" value="1"/>
</dbReference>
<dbReference type="InterPro" id="IPR050652">
    <property type="entry name" value="AN1_A20_ZnFinger"/>
</dbReference>
<dbReference type="Pfam" id="PF01754">
    <property type="entry name" value="zf-A20"/>
    <property type="match status" value="1"/>
</dbReference>
<dbReference type="GO" id="GO:0003677">
    <property type="term" value="F:DNA binding"/>
    <property type="evidence" value="ECO:0007669"/>
    <property type="project" value="InterPro"/>
</dbReference>
<dbReference type="SUPFAM" id="SSF57716">
    <property type="entry name" value="Glucocorticoid receptor-like (DNA-binding domain)"/>
    <property type="match status" value="1"/>
</dbReference>
<keyword evidence="2" id="KW-0479">Metal-binding</keyword>
<evidence type="ECO:0000256" key="1">
    <source>
        <dbReference type="ARBA" id="ARBA00003732"/>
    </source>
</evidence>
<name>A0A4S8J9H3_MUSBA</name>
<evidence type="ECO:0008006" key="12">
    <source>
        <dbReference type="Google" id="ProtNLM"/>
    </source>
</evidence>
<evidence type="ECO:0000256" key="4">
    <source>
        <dbReference type="ARBA" id="ARBA00022833"/>
    </source>
</evidence>
<keyword evidence="4" id="KW-0862">Zinc</keyword>
<dbReference type="PROSITE" id="PS51036">
    <property type="entry name" value="ZF_A20"/>
    <property type="match status" value="1"/>
</dbReference>
<dbReference type="PANTHER" id="PTHR10634">
    <property type="entry name" value="AN1-TYPE ZINC FINGER PROTEIN"/>
    <property type="match status" value="1"/>
</dbReference>
<dbReference type="FunFam" id="4.10.1110.10:FF:000001">
    <property type="entry name" value="Zinc finger AN1-type containing 6"/>
    <property type="match status" value="1"/>
</dbReference>
<feature type="domain" description="A20-type" evidence="8">
    <location>
        <begin position="107"/>
        <end position="141"/>
    </location>
</feature>
<keyword evidence="11" id="KW-1185">Reference proteome</keyword>
<proteinExistence type="predicted"/>
<evidence type="ECO:0000259" key="8">
    <source>
        <dbReference type="PROSITE" id="PS51036"/>
    </source>
</evidence>
<feature type="signal peptide" evidence="7">
    <location>
        <begin position="1"/>
        <end position="22"/>
    </location>
</feature>
<reference evidence="10 11" key="1">
    <citation type="journal article" date="2019" name="Nat. Plants">
        <title>Genome sequencing of Musa balbisiana reveals subgenome evolution and function divergence in polyploid bananas.</title>
        <authorList>
            <person name="Yao X."/>
        </authorList>
    </citation>
    <scope>NUCLEOTIDE SEQUENCE [LARGE SCALE GENOMIC DNA]</scope>
    <source>
        <strain evidence="11">cv. DH-PKW</strain>
        <tissue evidence="10">Leaves</tissue>
    </source>
</reference>
<evidence type="ECO:0000313" key="11">
    <source>
        <dbReference type="Proteomes" id="UP000317650"/>
    </source>
</evidence>